<name>A0A6N6JGB6_9RHOB</name>
<keyword evidence="6" id="KW-1185">Reference proteome</keyword>
<evidence type="ECO:0000313" key="6">
    <source>
        <dbReference type="Proteomes" id="UP000436822"/>
    </source>
</evidence>
<dbReference type="PANTHER" id="PTHR46796">
    <property type="entry name" value="HTH-TYPE TRANSCRIPTIONAL ACTIVATOR RHAS-RELATED"/>
    <property type="match status" value="1"/>
</dbReference>
<protein>
    <submittedName>
        <fullName evidence="5">AraC family transcriptional regulator</fullName>
    </submittedName>
</protein>
<dbReference type="RefSeq" id="WP_159806884.1">
    <property type="nucleotide sequence ID" value="NZ_BLJE01000002.1"/>
</dbReference>
<dbReference type="GO" id="GO:0003700">
    <property type="term" value="F:DNA-binding transcription factor activity"/>
    <property type="evidence" value="ECO:0007669"/>
    <property type="project" value="InterPro"/>
</dbReference>
<dbReference type="InterPro" id="IPR018060">
    <property type="entry name" value="HTH_AraC"/>
</dbReference>
<organism evidence="5 6">
    <name type="scientific">Litoreibacter roseus</name>
    <dbReference type="NCBI Taxonomy" id="2601869"/>
    <lineage>
        <taxon>Bacteria</taxon>
        <taxon>Pseudomonadati</taxon>
        <taxon>Pseudomonadota</taxon>
        <taxon>Alphaproteobacteria</taxon>
        <taxon>Rhodobacterales</taxon>
        <taxon>Roseobacteraceae</taxon>
        <taxon>Litoreibacter</taxon>
    </lineage>
</organism>
<dbReference type="OrthoDB" id="9793400at2"/>
<comment type="caution">
    <text evidence="5">The sequence shown here is derived from an EMBL/GenBank/DDBJ whole genome shotgun (WGS) entry which is preliminary data.</text>
</comment>
<dbReference type="Proteomes" id="UP000436822">
    <property type="component" value="Unassembled WGS sequence"/>
</dbReference>
<dbReference type="PROSITE" id="PS01124">
    <property type="entry name" value="HTH_ARAC_FAMILY_2"/>
    <property type="match status" value="1"/>
</dbReference>
<dbReference type="Gene3D" id="1.10.10.60">
    <property type="entry name" value="Homeodomain-like"/>
    <property type="match status" value="1"/>
</dbReference>
<sequence length="279" mass="30241">MPALSTRLTALPGSPFGVQTEALAVQAIPPGPVRMHLVPHKHLLYVNIEQGASVQEVNSDRARENICEQDTFALYPAGTDFRLSAENTGWGVAIEIDPERLKCLVTEALTDQMGALEPVMCTPEAQAAAFARTLRQHLRGPSINPLVAEGLSLLIVGLAFEKSVNGFSTSVSVAGTDDRIARAIEYAETYIHKPLTVTKLADVACMSPWHFSRCFSEVVGEPPYRWIQTRRAEKAVELIRYSTLSLAVIAEKCGFSDQSGMGAAVKSLTGLTPSAFRTK</sequence>
<accession>A0A6N6JGB6</accession>
<dbReference type="SMART" id="SM00342">
    <property type="entry name" value="HTH_ARAC"/>
    <property type="match status" value="1"/>
</dbReference>
<keyword evidence="3" id="KW-0804">Transcription</keyword>
<feature type="domain" description="HTH araC/xylS-type" evidence="4">
    <location>
        <begin position="181"/>
        <end position="279"/>
    </location>
</feature>
<keyword evidence="1" id="KW-0805">Transcription regulation</keyword>
<evidence type="ECO:0000259" key="4">
    <source>
        <dbReference type="PROSITE" id="PS01124"/>
    </source>
</evidence>
<gene>
    <name evidence="5" type="ORF">KIN_22390</name>
</gene>
<evidence type="ECO:0000313" key="5">
    <source>
        <dbReference type="EMBL" id="GFE65165.1"/>
    </source>
</evidence>
<evidence type="ECO:0000256" key="1">
    <source>
        <dbReference type="ARBA" id="ARBA00023015"/>
    </source>
</evidence>
<dbReference type="AlphaFoldDB" id="A0A6N6JGB6"/>
<dbReference type="Pfam" id="PF12833">
    <property type="entry name" value="HTH_18"/>
    <property type="match status" value="1"/>
</dbReference>
<dbReference type="InterPro" id="IPR009057">
    <property type="entry name" value="Homeodomain-like_sf"/>
</dbReference>
<dbReference type="InterPro" id="IPR050204">
    <property type="entry name" value="AraC_XylS_family_regulators"/>
</dbReference>
<proteinExistence type="predicted"/>
<evidence type="ECO:0000256" key="3">
    <source>
        <dbReference type="ARBA" id="ARBA00023163"/>
    </source>
</evidence>
<dbReference type="EMBL" id="BLJE01000002">
    <property type="protein sequence ID" value="GFE65165.1"/>
    <property type="molecule type" value="Genomic_DNA"/>
</dbReference>
<evidence type="ECO:0000256" key="2">
    <source>
        <dbReference type="ARBA" id="ARBA00023125"/>
    </source>
</evidence>
<dbReference type="SUPFAM" id="SSF46689">
    <property type="entry name" value="Homeodomain-like"/>
    <property type="match status" value="2"/>
</dbReference>
<keyword evidence="2" id="KW-0238">DNA-binding</keyword>
<reference evidence="5 6" key="1">
    <citation type="submission" date="2019-12" db="EMBL/GenBank/DDBJ databases">
        <title>Litoreibacter badius sp. nov., a novel bacteriochlorophyll a-containing bacterium in the genus Litoreibacter.</title>
        <authorList>
            <person name="Kanamuro M."/>
            <person name="Takabe Y."/>
            <person name="Mori K."/>
            <person name="Takaichi S."/>
            <person name="Hanada S."/>
        </authorList>
    </citation>
    <scope>NUCLEOTIDE SEQUENCE [LARGE SCALE GENOMIC DNA]</scope>
    <source>
        <strain evidence="5 6">K6</strain>
    </source>
</reference>
<dbReference type="GO" id="GO:0043565">
    <property type="term" value="F:sequence-specific DNA binding"/>
    <property type="evidence" value="ECO:0007669"/>
    <property type="project" value="InterPro"/>
</dbReference>